<feature type="region of interest" description="Disordered" evidence="2">
    <location>
        <begin position="1"/>
        <end position="20"/>
    </location>
</feature>
<proteinExistence type="evidence at transcript level"/>
<feature type="region of interest" description="Disordered" evidence="2">
    <location>
        <begin position="224"/>
        <end position="246"/>
    </location>
</feature>
<feature type="region of interest" description="Disordered" evidence="2">
    <location>
        <begin position="615"/>
        <end position="661"/>
    </location>
</feature>
<feature type="coiled-coil region" evidence="1">
    <location>
        <begin position="324"/>
        <end position="375"/>
    </location>
</feature>
<reference evidence="3" key="1">
    <citation type="journal article" date="2014" name="PLoS Negl. Trop. Dis.">
        <title>An updated insight into the Sialotranscriptome of Triatoma infestans: developmental stage and geographic variations.</title>
        <authorList>
            <person name="Schwarz A."/>
            <person name="Medrano-Mercado N."/>
            <person name="Schaub G.A."/>
            <person name="Struchiner C.J."/>
            <person name="Bargues M.D."/>
            <person name="Levy M.Z."/>
            <person name="Ribeiro J.M."/>
        </authorList>
    </citation>
    <scope>NUCLEOTIDE SEQUENCE</scope>
    <source>
        <strain evidence="3">Chile</strain>
        <tissue evidence="3">Salivary glands</tissue>
    </source>
</reference>
<feature type="non-terminal residue" evidence="3">
    <location>
        <position position="1"/>
    </location>
</feature>
<dbReference type="AlphaFoldDB" id="A0A023EYU1"/>
<protein>
    <submittedName>
        <fullName evidence="3">Putative myosin heavy chain non-muscle</fullName>
    </submittedName>
</protein>
<feature type="region of interest" description="Disordered" evidence="2">
    <location>
        <begin position="887"/>
        <end position="908"/>
    </location>
</feature>
<evidence type="ECO:0000313" key="3">
    <source>
        <dbReference type="EMBL" id="JAC14342.1"/>
    </source>
</evidence>
<dbReference type="EMBL" id="GBBI01004370">
    <property type="protein sequence ID" value="JAC14342.1"/>
    <property type="molecule type" value="mRNA"/>
</dbReference>
<accession>A0A023EYU1</accession>
<evidence type="ECO:0000256" key="2">
    <source>
        <dbReference type="SAM" id="MobiDB-lite"/>
    </source>
</evidence>
<feature type="coiled-coil region" evidence="1">
    <location>
        <begin position="449"/>
        <end position="518"/>
    </location>
</feature>
<feature type="compositionally biased region" description="Low complexity" evidence="2">
    <location>
        <begin position="60"/>
        <end position="79"/>
    </location>
</feature>
<feature type="coiled-coil region" evidence="1">
    <location>
        <begin position="769"/>
        <end position="827"/>
    </location>
</feature>
<feature type="compositionally biased region" description="Low complexity" evidence="2">
    <location>
        <begin position="122"/>
        <end position="139"/>
    </location>
</feature>
<keyword evidence="1" id="KW-0175">Coiled coil</keyword>
<feature type="compositionally biased region" description="Polar residues" evidence="2">
    <location>
        <begin position="1"/>
        <end position="10"/>
    </location>
</feature>
<name>A0A023EYU1_TRIIF</name>
<feature type="region of interest" description="Disordered" evidence="2">
    <location>
        <begin position="577"/>
        <end position="597"/>
    </location>
</feature>
<feature type="compositionally biased region" description="Polar residues" evidence="2">
    <location>
        <begin position="94"/>
        <end position="104"/>
    </location>
</feature>
<evidence type="ECO:0000256" key="1">
    <source>
        <dbReference type="SAM" id="Coils"/>
    </source>
</evidence>
<feature type="compositionally biased region" description="Polar residues" evidence="2">
    <location>
        <begin position="140"/>
        <end position="170"/>
    </location>
</feature>
<sequence>GNNNKCQEGSDSGVEVNGGMMNETTPIASCDSSLISYCCSSEELINQTVQLAHDEREGCDGTSEGGSESSSVTSTNTRSCAVTRRKTVTDSRLSRVNQCSTPRSRSIIKERSLSRTPTSRASPLLNKTSSTKTTPSSLTRSQSVRTPTEQKNITPKSTTNKLLRSPQVSSPDDGRWPSSMNRPPSANKIKNEIKKSTNMTSSMGPVETKNNAFDKYATLPRRRRKSAENLLSPTECRASRSPSLNRAASLRKKQLQECNEKSITSTNNKTIPPYPKKQRAKTKIYHEISIQTSLTGTDVESALVGVPPPDIHTRIDTKTTSVQADLRMEIIEKLEAEIKELQTKFKKLKEEKENLENVKEELKSERELRGQQEERLKQMLCGKCDGDIITCIEKERNFVNDICKKQQIEINHLQGMCCNLKKELDKCFHNQRRIMEQQQESEAESLEMQEFLQAEKSTLADTLKELENELAENKKLLESTTAELTKQKEECTHLVRICEQRRQENMSLETRLRAIEARSKESMLVHGAAVSGAAVALSGLGNRLEVLVDALVTSYHISQSDLEDVIFHNEAYCQSDSASASSTSGENSPQQPKKQPSQGFIAAIMNAIRAATHRTTPETFSDGDLLSAEPEPSAFLGDVTCNSSPGNGKRHSIASLPSLSDISPTKYSHRASISTSDDLELLDEPAVSSEGAVANSESLQNLSDAILKRQKEEEQVAKDMVFRQPPPSGIVDQVIEIDNLVTKLLKVLRLIQNSREKEREEENLEEGNKLTTDQVVVNLQKEIKQLKEELHCSEKSALQVETLQMMIKEKERQLDEIEKKFELTQELLTNNWHKAMAEVRRQYDSIDSALEMLQTIQDDVQQNAVLCKVQRELEETNFHAATTLPISTSQPDLNANDSIQTRTINGTA</sequence>
<organism evidence="3">
    <name type="scientific">Triatoma infestans</name>
    <name type="common">Assassin bug</name>
    <dbReference type="NCBI Taxonomy" id="30076"/>
    <lineage>
        <taxon>Eukaryota</taxon>
        <taxon>Metazoa</taxon>
        <taxon>Ecdysozoa</taxon>
        <taxon>Arthropoda</taxon>
        <taxon>Hexapoda</taxon>
        <taxon>Insecta</taxon>
        <taxon>Pterygota</taxon>
        <taxon>Neoptera</taxon>
        <taxon>Paraneoptera</taxon>
        <taxon>Hemiptera</taxon>
        <taxon>Heteroptera</taxon>
        <taxon>Panheteroptera</taxon>
        <taxon>Cimicomorpha</taxon>
        <taxon>Reduviidae</taxon>
        <taxon>Triatominae</taxon>
        <taxon>Triatoma</taxon>
    </lineage>
</organism>
<feature type="region of interest" description="Disordered" evidence="2">
    <location>
        <begin position="56"/>
        <end position="189"/>
    </location>
</feature>